<comment type="caution">
    <text evidence="8">The sequence shown here is derived from an EMBL/GenBank/DDBJ whole genome shotgun (WGS) entry which is preliminary data.</text>
</comment>
<dbReference type="SMART" id="SM00382">
    <property type="entry name" value="AAA"/>
    <property type="match status" value="1"/>
</dbReference>
<dbReference type="CDD" id="cd00009">
    <property type="entry name" value="AAA"/>
    <property type="match status" value="1"/>
</dbReference>
<dbReference type="InterPro" id="IPR013655">
    <property type="entry name" value="PAS_fold_3"/>
</dbReference>
<dbReference type="EMBL" id="FPIW01000034">
    <property type="protein sequence ID" value="SFW56572.1"/>
    <property type="molecule type" value="Genomic_DNA"/>
</dbReference>
<dbReference type="InterPro" id="IPR025943">
    <property type="entry name" value="Sigma_54_int_dom_ATP-bd_2"/>
</dbReference>
<name>A0AA94HTH6_DESDE</name>
<dbReference type="SUPFAM" id="SSF55785">
    <property type="entry name" value="PYP-like sensor domain (PAS domain)"/>
    <property type="match status" value="1"/>
</dbReference>
<keyword evidence="2" id="KW-0067">ATP-binding</keyword>
<dbReference type="InterPro" id="IPR000700">
    <property type="entry name" value="PAS-assoc_C"/>
</dbReference>
<dbReference type="Pfam" id="PF02954">
    <property type="entry name" value="HTH_8"/>
    <property type="match status" value="1"/>
</dbReference>
<proteinExistence type="predicted"/>
<dbReference type="InterPro" id="IPR000014">
    <property type="entry name" value="PAS"/>
</dbReference>
<evidence type="ECO:0000256" key="2">
    <source>
        <dbReference type="ARBA" id="ARBA00022840"/>
    </source>
</evidence>
<feature type="domain" description="PAC" evidence="7">
    <location>
        <begin position="99"/>
        <end position="151"/>
    </location>
</feature>
<dbReference type="PROSITE" id="PS50113">
    <property type="entry name" value="PAC"/>
    <property type="match status" value="1"/>
</dbReference>
<evidence type="ECO:0000256" key="4">
    <source>
        <dbReference type="ARBA" id="ARBA00023125"/>
    </source>
</evidence>
<dbReference type="PROSITE" id="PS00688">
    <property type="entry name" value="SIGMA54_INTERACT_3"/>
    <property type="match status" value="1"/>
</dbReference>
<dbReference type="InterPro" id="IPR003593">
    <property type="entry name" value="AAA+_ATPase"/>
</dbReference>
<dbReference type="InterPro" id="IPR009057">
    <property type="entry name" value="Homeodomain-like_sf"/>
</dbReference>
<dbReference type="FunFam" id="3.40.50.300:FF:000006">
    <property type="entry name" value="DNA-binding transcriptional regulator NtrC"/>
    <property type="match status" value="1"/>
</dbReference>
<dbReference type="GO" id="GO:0006355">
    <property type="term" value="P:regulation of DNA-templated transcription"/>
    <property type="evidence" value="ECO:0007669"/>
    <property type="project" value="InterPro"/>
</dbReference>
<dbReference type="Proteomes" id="UP000182680">
    <property type="component" value="Unassembled WGS sequence"/>
</dbReference>
<dbReference type="CDD" id="cd00130">
    <property type="entry name" value="PAS"/>
    <property type="match status" value="1"/>
</dbReference>
<protein>
    <submittedName>
        <fullName evidence="8">Regulatory protein, Fis family</fullName>
    </submittedName>
</protein>
<dbReference type="PROSITE" id="PS00676">
    <property type="entry name" value="SIGMA54_INTERACT_2"/>
    <property type="match status" value="1"/>
</dbReference>
<gene>
    <name evidence="8" type="ORF">SAMN02910291_01863</name>
</gene>
<dbReference type="InterPro" id="IPR001610">
    <property type="entry name" value="PAC"/>
</dbReference>
<accession>A0AA94HTH6</accession>
<dbReference type="Gene3D" id="3.30.450.20">
    <property type="entry name" value="PAS domain"/>
    <property type="match status" value="1"/>
</dbReference>
<dbReference type="PROSITE" id="PS50045">
    <property type="entry name" value="SIGMA54_INTERACT_4"/>
    <property type="match status" value="1"/>
</dbReference>
<dbReference type="PANTHER" id="PTHR32071">
    <property type="entry name" value="TRANSCRIPTIONAL REGULATORY PROTEIN"/>
    <property type="match status" value="1"/>
</dbReference>
<dbReference type="Pfam" id="PF25601">
    <property type="entry name" value="AAA_lid_14"/>
    <property type="match status" value="1"/>
</dbReference>
<dbReference type="InterPro" id="IPR002078">
    <property type="entry name" value="Sigma_54_int"/>
</dbReference>
<dbReference type="Gene3D" id="3.40.50.300">
    <property type="entry name" value="P-loop containing nucleotide triphosphate hydrolases"/>
    <property type="match status" value="1"/>
</dbReference>
<dbReference type="PRINTS" id="PR01590">
    <property type="entry name" value="HTHFIS"/>
</dbReference>
<evidence type="ECO:0000256" key="5">
    <source>
        <dbReference type="ARBA" id="ARBA00023163"/>
    </source>
</evidence>
<evidence type="ECO:0000313" key="9">
    <source>
        <dbReference type="Proteomes" id="UP000182680"/>
    </source>
</evidence>
<dbReference type="Pfam" id="PF00158">
    <property type="entry name" value="Sigma54_activat"/>
    <property type="match status" value="1"/>
</dbReference>
<dbReference type="Pfam" id="PF08447">
    <property type="entry name" value="PAS_3"/>
    <property type="match status" value="1"/>
</dbReference>
<dbReference type="InterPro" id="IPR025944">
    <property type="entry name" value="Sigma_54_int_dom_CS"/>
</dbReference>
<dbReference type="SMART" id="SM00086">
    <property type="entry name" value="PAC"/>
    <property type="match status" value="1"/>
</dbReference>
<dbReference type="SUPFAM" id="SSF52540">
    <property type="entry name" value="P-loop containing nucleoside triphosphate hydrolases"/>
    <property type="match status" value="1"/>
</dbReference>
<feature type="domain" description="Sigma-54 factor interaction" evidence="6">
    <location>
        <begin position="169"/>
        <end position="392"/>
    </location>
</feature>
<keyword evidence="4" id="KW-0238">DNA-binding</keyword>
<evidence type="ECO:0000256" key="1">
    <source>
        <dbReference type="ARBA" id="ARBA00022741"/>
    </source>
</evidence>
<evidence type="ECO:0000259" key="7">
    <source>
        <dbReference type="PROSITE" id="PS50113"/>
    </source>
</evidence>
<dbReference type="InterPro" id="IPR002197">
    <property type="entry name" value="HTH_Fis"/>
</dbReference>
<dbReference type="GO" id="GO:0005524">
    <property type="term" value="F:ATP binding"/>
    <property type="evidence" value="ECO:0007669"/>
    <property type="project" value="UniProtKB-KW"/>
</dbReference>
<dbReference type="AlphaFoldDB" id="A0AA94HTH6"/>
<dbReference type="OMA" id="YRINILP"/>
<keyword evidence="1" id="KW-0547">Nucleotide-binding</keyword>
<dbReference type="InterPro" id="IPR027417">
    <property type="entry name" value="P-loop_NTPase"/>
</dbReference>
<evidence type="ECO:0000313" key="8">
    <source>
        <dbReference type="EMBL" id="SFW56572.1"/>
    </source>
</evidence>
<keyword evidence="3" id="KW-0805">Transcription regulation</keyword>
<dbReference type="Gene3D" id="1.10.8.60">
    <property type="match status" value="1"/>
</dbReference>
<dbReference type="SUPFAM" id="SSF46689">
    <property type="entry name" value="Homeodomain-like"/>
    <property type="match status" value="1"/>
</dbReference>
<evidence type="ECO:0000256" key="3">
    <source>
        <dbReference type="ARBA" id="ARBA00023015"/>
    </source>
</evidence>
<sequence length="486" mass="55559">MTLSSQPLFLNVERSYRRLLNHLPGMAYRCRILGDTRDEKKNLIYELEFVSRGCYDLLGITAGDMLMGHNNTIERMTHPDDLERTRKTIRDSIVARESYQVMYRLLLPSGRIKWLWDQGECVDDEEGCPQYLEGLIMDVSEQKFQELALREENRALRESVVNLRGLGSMVGQSEPMRQLYSQILRAAETDSNVIIYGETGCGKDLVARSIHEYSGRKGNYVPVNCGAIPEQLLESEFFGHVKGAFSGAHANKDGYIGAAHGGTLFLDEIGELPLHLQVKLLRAIENKMYTPVGDNKPRKSSFRLIAATNQDLARMVREKKMRSDFYYRVHVLSITLPPLRERQGDIPLLVDAWMERRKVFLVLPRHVRLAMERYDWPGNVRELYNFLDRYMAFGEEALSSLGDLHADAGLVLTVEAEAATLDQAVMRLEERMIRQALDQCRWQKGRAAHALGLNLRTLQRKMKRLGMSEPRTGTLMLEGGPPRKEQ</sequence>
<dbReference type="GO" id="GO:0043565">
    <property type="term" value="F:sequence-specific DNA binding"/>
    <property type="evidence" value="ECO:0007669"/>
    <property type="project" value="InterPro"/>
</dbReference>
<evidence type="ECO:0000259" key="6">
    <source>
        <dbReference type="PROSITE" id="PS50045"/>
    </source>
</evidence>
<reference evidence="9" key="1">
    <citation type="submission" date="2016-11" db="EMBL/GenBank/DDBJ databases">
        <authorList>
            <person name="Jaros S."/>
            <person name="Januszkiewicz K."/>
            <person name="Wedrychowicz H."/>
        </authorList>
    </citation>
    <scope>NUCLEOTIDE SEQUENCE [LARGE SCALE GENOMIC DNA]</scope>
    <source>
        <strain evidence="9">DSM 7057</strain>
    </source>
</reference>
<dbReference type="InterPro" id="IPR058031">
    <property type="entry name" value="AAA_lid_NorR"/>
</dbReference>
<dbReference type="Gene3D" id="1.10.10.60">
    <property type="entry name" value="Homeodomain-like"/>
    <property type="match status" value="1"/>
</dbReference>
<keyword evidence="5" id="KW-0804">Transcription</keyword>
<dbReference type="RefSeq" id="WP_015939344.1">
    <property type="nucleotide sequence ID" value="NZ_FPIW01000034.1"/>
</dbReference>
<dbReference type="InterPro" id="IPR035965">
    <property type="entry name" value="PAS-like_dom_sf"/>
</dbReference>
<organism evidence="8 9">
    <name type="scientific">Desulfovibrio desulfuricans</name>
    <dbReference type="NCBI Taxonomy" id="876"/>
    <lineage>
        <taxon>Bacteria</taxon>
        <taxon>Pseudomonadati</taxon>
        <taxon>Thermodesulfobacteriota</taxon>
        <taxon>Desulfovibrionia</taxon>
        <taxon>Desulfovibrionales</taxon>
        <taxon>Desulfovibrionaceae</taxon>
        <taxon>Desulfovibrio</taxon>
    </lineage>
</organism>